<reference evidence="2 3" key="1">
    <citation type="submission" date="2019-06" db="EMBL/GenBank/DDBJ databases">
        <title>Persicimonas caeni gen. nov., sp. nov., a predatory bacterium isolated from solar saltern.</title>
        <authorList>
            <person name="Wang S."/>
        </authorList>
    </citation>
    <scope>NUCLEOTIDE SEQUENCE [LARGE SCALE GENOMIC DNA]</scope>
    <source>
        <strain evidence="2 3">YN101</strain>
    </source>
</reference>
<accession>A0A5B8YG91</accession>
<proteinExistence type="predicted"/>
<evidence type="ECO:0000313" key="3">
    <source>
        <dbReference type="Proteomes" id="UP000315995"/>
    </source>
</evidence>
<keyword evidence="3" id="KW-1185">Reference proteome</keyword>
<dbReference type="EMBL" id="CP041186">
    <property type="protein sequence ID" value="QDG54896.1"/>
    <property type="molecule type" value="Genomic_DNA"/>
</dbReference>
<organism evidence="2 3">
    <name type="scientific">Persicimonas caeni</name>
    <dbReference type="NCBI Taxonomy" id="2292766"/>
    <lineage>
        <taxon>Bacteria</taxon>
        <taxon>Deltaproteobacteria</taxon>
        <taxon>Bradymonadales</taxon>
        <taxon>Bradymonadaceae</taxon>
        <taxon>Persicimonas</taxon>
    </lineage>
</organism>
<evidence type="ECO:0000256" key="1">
    <source>
        <dbReference type="SAM" id="Phobius"/>
    </source>
</evidence>
<sequence>MLFGLVGMLFGLLVAAVMIASMWKLFTKAGKPGWAAIIPIYNVVVMLEIIGRPIWWIVLFFIPVVNFAVSVVISIEFAKAYGKDILWGLGIVFLGIIFMPLLAFSDARYQGPDPLF</sequence>
<dbReference type="AlphaFoldDB" id="A0A4Y6Q2W6"/>
<keyword evidence="1" id="KW-1133">Transmembrane helix</keyword>
<dbReference type="OrthoDB" id="3637276at2"/>
<dbReference type="Proteomes" id="UP000315995">
    <property type="component" value="Chromosome"/>
</dbReference>
<evidence type="ECO:0000313" key="2">
    <source>
        <dbReference type="EMBL" id="QDG54896.1"/>
    </source>
</evidence>
<dbReference type="InterPro" id="IPR043739">
    <property type="entry name" value="DUF5684"/>
</dbReference>
<keyword evidence="1" id="KW-0812">Transmembrane</keyword>
<keyword evidence="1" id="KW-0472">Membrane</keyword>
<name>A0A4Y6Q2W6_PERCE</name>
<dbReference type="Pfam" id="PF18936">
    <property type="entry name" value="DUF5684"/>
    <property type="match status" value="1"/>
</dbReference>
<feature type="transmembrane region" description="Helical" evidence="1">
    <location>
        <begin position="56"/>
        <end position="78"/>
    </location>
</feature>
<gene>
    <name evidence="2" type="ORF">FIV42_14825</name>
</gene>
<protein>
    <submittedName>
        <fullName evidence="2">Signal peptidase I</fullName>
    </submittedName>
</protein>
<feature type="transmembrane region" description="Helical" evidence="1">
    <location>
        <begin position="33"/>
        <end position="50"/>
    </location>
</feature>
<feature type="transmembrane region" description="Helical" evidence="1">
    <location>
        <begin position="6"/>
        <end position="26"/>
    </location>
</feature>
<feature type="transmembrane region" description="Helical" evidence="1">
    <location>
        <begin position="85"/>
        <end position="104"/>
    </location>
</feature>
<accession>A0A4Y6Q2W6</accession>